<dbReference type="PANTHER" id="PTHR34488">
    <property type="entry name" value="SI:CH211-245H14.1-RELATED"/>
    <property type="match status" value="1"/>
</dbReference>
<keyword evidence="1" id="KW-1185">Reference proteome</keyword>
<dbReference type="AlphaFoldDB" id="A0A6P8R6S3"/>
<proteinExistence type="predicted"/>
<name>A0A6P8R6S3_GEOSA</name>
<dbReference type="Proteomes" id="UP000515159">
    <property type="component" value="Chromosome 3"/>
</dbReference>
<dbReference type="InParanoid" id="A0A6P8R6S3"/>
<evidence type="ECO:0000313" key="2">
    <source>
        <dbReference type="RefSeq" id="XP_033794351.1"/>
    </source>
</evidence>
<sequence length="219" mass="24838">MNRNYREQQEMDIIKTILDSIWERLTKSQQTEVFSEGIESALEMLHMAEEYSGVSDRLQIQNEEHSKKDACMEVITLQICVTGQTFSSEQQFLNQVAEHLQGCGIQLEREDYNPATDEPLLLFCPVVSRAGTDIRHALEKILCHRKVVLVVMHHAPNPDLILYPVSQSQIQHSSLVNVVDCRFCQVSGLYSCQMNATAVMSVASSIEQLVLLSKKTRVN</sequence>
<dbReference type="GeneID" id="117357621"/>
<dbReference type="OrthoDB" id="8446971at2759"/>
<dbReference type="KEGG" id="gsh:117357621"/>
<evidence type="ECO:0000313" key="1">
    <source>
        <dbReference type="Proteomes" id="UP000515159"/>
    </source>
</evidence>
<reference evidence="2" key="1">
    <citation type="submission" date="2025-08" db="UniProtKB">
        <authorList>
            <consortium name="RefSeq"/>
        </authorList>
    </citation>
    <scope>IDENTIFICATION</scope>
</reference>
<dbReference type="PANTHER" id="PTHR34488:SF1">
    <property type="entry name" value="SI:CH211-245H14.1-RELATED"/>
    <property type="match status" value="1"/>
</dbReference>
<dbReference type="RefSeq" id="XP_033794351.1">
    <property type="nucleotide sequence ID" value="XM_033938460.1"/>
</dbReference>
<protein>
    <submittedName>
        <fullName evidence="2">Uncharacterized protein LOC117357621 isoform X1</fullName>
    </submittedName>
</protein>
<gene>
    <name evidence="2" type="primary">LOC117357621</name>
</gene>
<organism evidence="1 2">
    <name type="scientific">Geotrypetes seraphini</name>
    <name type="common">Gaboon caecilian</name>
    <name type="synonym">Caecilia seraphini</name>
    <dbReference type="NCBI Taxonomy" id="260995"/>
    <lineage>
        <taxon>Eukaryota</taxon>
        <taxon>Metazoa</taxon>
        <taxon>Chordata</taxon>
        <taxon>Craniata</taxon>
        <taxon>Vertebrata</taxon>
        <taxon>Euteleostomi</taxon>
        <taxon>Amphibia</taxon>
        <taxon>Gymnophiona</taxon>
        <taxon>Geotrypetes</taxon>
    </lineage>
</organism>
<accession>A0A6P8R6S3</accession>